<dbReference type="Proteomes" id="UP000190328">
    <property type="component" value="Unassembled WGS sequence"/>
</dbReference>
<dbReference type="GO" id="GO:0005829">
    <property type="term" value="C:cytosol"/>
    <property type="evidence" value="ECO:0007669"/>
    <property type="project" value="TreeGrafter"/>
</dbReference>
<dbReference type="SFLD" id="SFLDG01140">
    <property type="entry name" value="C2.B:_Phosphomannomutase_and_P"/>
    <property type="match status" value="1"/>
</dbReference>
<dbReference type="NCBIfam" id="TIGR01484">
    <property type="entry name" value="HAD-SF-IIB"/>
    <property type="match status" value="1"/>
</dbReference>
<dbReference type="SFLD" id="SFLDG01144">
    <property type="entry name" value="C2.B.4:_PGP_Like"/>
    <property type="match status" value="1"/>
</dbReference>
<dbReference type="GO" id="GO:0000287">
    <property type="term" value="F:magnesium ion binding"/>
    <property type="evidence" value="ECO:0007669"/>
    <property type="project" value="TreeGrafter"/>
</dbReference>
<dbReference type="InterPro" id="IPR000150">
    <property type="entry name" value="Cof"/>
</dbReference>
<dbReference type="SFLD" id="SFLDS00003">
    <property type="entry name" value="Haloacid_Dehalogenase"/>
    <property type="match status" value="1"/>
</dbReference>
<dbReference type="PANTHER" id="PTHR10000">
    <property type="entry name" value="PHOSPHOSERINE PHOSPHATASE"/>
    <property type="match status" value="1"/>
</dbReference>
<dbReference type="OrthoDB" id="9790031at2"/>
<organism evidence="1 2">
    <name type="scientific">Pilibacter termitis</name>
    <dbReference type="NCBI Taxonomy" id="263852"/>
    <lineage>
        <taxon>Bacteria</taxon>
        <taxon>Bacillati</taxon>
        <taxon>Bacillota</taxon>
        <taxon>Bacilli</taxon>
        <taxon>Lactobacillales</taxon>
        <taxon>Enterococcaceae</taxon>
        <taxon>Pilibacter</taxon>
    </lineage>
</organism>
<evidence type="ECO:0000313" key="1">
    <source>
        <dbReference type="EMBL" id="SJZ48043.1"/>
    </source>
</evidence>
<dbReference type="InterPro" id="IPR023214">
    <property type="entry name" value="HAD_sf"/>
</dbReference>
<evidence type="ECO:0000313" key="2">
    <source>
        <dbReference type="Proteomes" id="UP000190328"/>
    </source>
</evidence>
<dbReference type="EMBL" id="FUXI01000004">
    <property type="protein sequence ID" value="SJZ48043.1"/>
    <property type="molecule type" value="Genomic_DNA"/>
</dbReference>
<dbReference type="SUPFAM" id="SSF56784">
    <property type="entry name" value="HAD-like"/>
    <property type="match status" value="1"/>
</dbReference>
<dbReference type="InterPro" id="IPR036412">
    <property type="entry name" value="HAD-like_sf"/>
</dbReference>
<gene>
    <name evidence="1" type="ORF">SAMN02745116_00460</name>
</gene>
<dbReference type="CDD" id="cd07516">
    <property type="entry name" value="HAD_Pase"/>
    <property type="match status" value="1"/>
</dbReference>
<protein>
    <recommendedName>
        <fullName evidence="3">Haloacid dehalogenase-like hydrolase</fullName>
    </recommendedName>
</protein>
<sequence>MIQLIAIDLDGTLLKNDKTISKENKKVLRLAKEKGVKIVITTGRPLKAIHHILEELNLLDEGDYSITFNGGLVQKNATGEILDKITMSLSSIQEIYQALFSLHLPCDVVSDGEVYQLPSDRISLYEAATPFLNFHKVKPEELQETTIYNKIICATEPDYLDEKAAQLPSVIREKYEVIKSRDILLEFMPKGVTKAYGIAHLAEILGISQSEIMAIGDEENDLSMIEYAGVGVAMANAVPMIQSAADVITRSNEDDGVAHIISQYLEVE</sequence>
<proteinExistence type="predicted"/>
<keyword evidence="2" id="KW-1185">Reference proteome</keyword>
<reference evidence="1 2" key="1">
    <citation type="submission" date="2017-02" db="EMBL/GenBank/DDBJ databases">
        <authorList>
            <person name="Peterson S.W."/>
        </authorList>
    </citation>
    <scope>NUCLEOTIDE SEQUENCE [LARGE SCALE GENOMIC DNA]</scope>
    <source>
        <strain evidence="1 2">ATCC BAA-1030</strain>
    </source>
</reference>
<dbReference type="RefSeq" id="WP_078806425.1">
    <property type="nucleotide sequence ID" value="NZ_FUXI01000004.1"/>
</dbReference>
<evidence type="ECO:0008006" key="3">
    <source>
        <dbReference type="Google" id="ProtNLM"/>
    </source>
</evidence>
<accession>A0A1T4L086</accession>
<dbReference type="AlphaFoldDB" id="A0A1T4L086"/>
<dbReference type="Gene3D" id="3.40.50.1000">
    <property type="entry name" value="HAD superfamily/HAD-like"/>
    <property type="match status" value="1"/>
</dbReference>
<dbReference type="PANTHER" id="PTHR10000:SF8">
    <property type="entry name" value="HAD SUPERFAMILY HYDROLASE-LIKE, TYPE 3"/>
    <property type="match status" value="1"/>
</dbReference>
<name>A0A1T4L086_9ENTE</name>
<dbReference type="GO" id="GO:0016791">
    <property type="term" value="F:phosphatase activity"/>
    <property type="evidence" value="ECO:0007669"/>
    <property type="project" value="TreeGrafter"/>
</dbReference>
<dbReference type="InterPro" id="IPR006379">
    <property type="entry name" value="HAD-SF_hydro_IIB"/>
</dbReference>
<dbReference type="Gene3D" id="3.30.1240.10">
    <property type="match status" value="1"/>
</dbReference>
<dbReference type="STRING" id="263852.SAMN02745116_00460"/>
<dbReference type="NCBIfam" id="TIGR00099">
    <property type="entry name" value="Cof-subfamily"/>
    <property type="match status" value="1"/>
</dbReference>
<dbReference type="Pfam" id="PF08282">
    <property type="entry name" value="Hydrolase_3"/>
    <property type="match status" value="1"/>
</dbReference>